<feature type="transmembrane region" description="Helical" evidence="6">
    <location>
        <begin position="106"/>
        <end position="126"/>
    </location>
</feature>
<dbReference type="Proteomes" id="UP000092661">
    <property type="component" value="Chromosome"/>
</dbReference>
<evidence type="ECO:0000256" key="5">
    <source>
        <dbReference type="ARBA" id="ARBA00023136"/>
    </source>
</evidence>
<organism evidence="7 8">
    <name type="scientific">Planococcus antarcticus DSM 14505</name>
    <dbReference type="NCBI Taxonomy" id="1185653"/>
    <lineage>
        <taxon>Bacteria</taxon>
        <taxon>Bacillati</taxon>
        <taxon>Bacillota</taxon>
        <taxon>Bacilli</taxon>
        <taxon>Bacillales</taxon>
        <taxon>Caryophanaceae</taxon>
        <taxon>Planococcus</taxon>
    </lineage>
</organism>
<evidence type="ECO:0000256" key="3">
    <source>
        <dbReference type="ARBA" id="ARBA00022692"/>
    </source>
</evidence>
<dbReference type="InterPro" id="IPR050833">
    <property type="entry name" value="Poly_Biosynth_Transport"/>
</dbReference>
<evidence type="ECO:0000256" key="1">
    <source>
        <dbReference type="ARBA" id="ARBA00004651"/>
    </source>
</evidence>
<name>A0ABN4RI77_9BACL</name>
<evidence type="ECO:0000313" key="8">
    <source>
        <dbReference type="Proteomes" id="UP000092661"/>
    </source>
</evidence>
<protein>
    <recommendedName>
        <fullName evidence="9">Polysaccharide biosynthesis protein C-terminal domain-containing protein</fullName>
    </recommendedName>
</protein>
<keyword evidence="2" id="KW-1003">Cell membrane</keyword>
<feature type="transmembrane region" description="Helical" evidence="6">
    <location>
        <begin position="163"/>
        <end position="180"/>
    </location>
</feature>
<feature type="transmembrane region" description="Helical" evidence="6">
    <location>
        <begin position="280"/>
        <end position="299"/>
    </location>
</feature>
<feature type="transmembrane region" description="Helical" evidence="6">
    <location>
        <begin position="38"/>
        <end position="57"/>
    </location>
</feature>
<feature type="transmembrane region" description="Helical" evidence="6">
    <location>
        <begin position="434"/>
        <end position="457"/>
    </location>
</feature>
<keyword evidence="8" id="KW-1185">Reference proteome</keyword>
<feature type="transmembrane region" description="Helical" evidence="6">
    <location>
        <begin position="311"/>
        <end position="330"/>
    </location>
</feature>
<dbReference type="PANTHER" id="PTHR30250">
    <property type="entry name" value="PST FAMILY PREDICTED COLANIC ACID TRANSPORTER"/>
    <property type="match status" value="1"/>
</dbReference>
<dbReference type="RefSeq" id="WP_065536623.1">
    <property type="nucleotide sequence ID" value="NZ_CP016534.2"/>
</dbReference>
<sequence length="467" mass="52879">MIYNHSLIYLIAKGLPGIVNIIFVSVITKIIAPNDYGIYITLISYIGIFNILFFEWISSSLLRFYKEYEKDEFLATCMKMLIVSSLMSFLISSLMYVAFFTDVYSIGFYLIFCFSLIAQGLFNFALTFYRAKLVPFKFLLINLSRSFLFFTLAIILIKITENGLIIGFGLSLLIPIVIPLKKFIFITYRYKFNRLYLKQIIVYGIPLLPALVSSALLYHLDRIMISSFKGYDEVAVYAVASTFSQSIIVLFVGSISAASFPLILKALKNNNGEVERELKINFTLTLATVLPLVTILVLYSHKLTSLLLSPVYSNQLLIILPLFSIAAMLETIRTNYFDIPFKLTNNVSKKIIPVVISLIFSISLNLYLIPKYGVLGAVITAVLSYSLALIISYLLGRKIMKLPIPFKELLFIFVSLIPLVFLTLIINPTEIFEIIFTLASGIILYVLIFVLTSRSLFKTKGVFKNGK</sequence>
<dbReference type="PANTHER" id="PTHR30250:SF11">
    <property type="entry name" value="O-ANTIGEN TRANSPORTER-RELATED"/>
    <property type="match status" value="1"/>
</dbReference>
<keyword evidence="3 6" id="KW-0812">Transmembrane</keyword>
<feature type="transmembrane region" description="Helical" evidence="6">
    <location>
        <begin position="408"/>
        <end position="428"/>
    </location>
</feature>
<feature type="transmembrane region" description="Helical" evidence="6">
    <location>
        <begin position="351"/>
        <end position="369"/>
    </location>
</feature>
<feature type="transmembrane region" description="Helical" evidence="6">
    <location>
        <begin position="200"/>
        <end position="220"/>
    </location>
</feature>
<keyword evidence="5 6" id="KW-0472">Membrane</keyword>
<feature type="transmembrane region" description="Helical" evidence="6">
    <location>
        <begin position="78"/>
        <end position="100"/>
    </location>
</feature>
<evidence type="ECO:0000256" key="2">
    <source>
        <dbReference type="ARBA" id="ARBA00022475"/>
    </source>
</evidence>
<reference evidence="7" key="1">
    <citation type="submission" date="2016-10" db="EMBL/GenBank/DDBJ databases">
        <authorList>
            <person name="See-Too W.S."/>
        </authorList>
    </citation>
    <scope>NUCLEOTIDE SEQUENCE</scope>
    <source>
        <strain evidence="7">DSM 14505</strain>
    </source>
</reference>
<dbReference type="EMBL" id="CP016534">
    <property type="protein sequence ID" value="ANU10111.1"/>
    <property type="molecule type" value="Genomic_DNA"/>
</dbReference>
<comment type="subcellular location">
    <subcellularLocation>
        <location evidence="1">Cell membrane</location>
        <topology evidence="1">Multi-pass membrane protein</topology>
    </subcellularLocation>
</comment>
<evidence type="ECO:0000256" key="6">
    <source>
        <dbReference type="SAM" id="Phobius"/>
    </source>
</evidence>
<proteinExistence type="predicted"/>
<feature type="transmembrane region" description="Helical" evidence="6">
    <location>
        <begin position="138"/>
        <end position="157"/>
    </location>
</feature>
<feature type="transmembrane region" description="Helical" evidence="6">
    <location>
        <begin position="375"/>
        <end position="396"/>
    </location>
</feature>
<evidence type="ECO:0000313" key="7">
    <source>
        <dbReference type="EMBL" id="ANU10111.1"/>
    </source>
</evidence>
<evidence type="ECO:0000256" key="4">
    <source>
        <dbReference type="ARBA" id="ARBA00022989"/>
    </source>
</evidence>
<evidence type="ECO:0008006" key="9">
    <source>
        <dbReference type="Google" id="ProtNLM"/>
    </source>
</evidence>
<accession>A0ABN4RI77</accession>
<feature type="transmembrane region" description="Helical" evidence="6">
    <location>
        <begin position="7"/>
        <end position="32"/>
    </location>
</feature>
<feature type="transmembrane region" description="Helical" evidence="6">
    <location>
        <begin position="235"/>
        <end position="260"/>
    </location>
</feature>
<keyword evidence="4 6" id="KW-1133">Transmembrane helix</keyword>
<dbReference type="Pfam" id="PF13440">
    <property type="entry name" value="Polysacc_synt_3"/>
    <property type="match status" value="1"/>
</dbReference>
<gene>
    <name evidence="7" type="ORF">BBH88_07240</name>
</gene>